<name>A0A0U1LX18_TALIS</name>
<evidence type="ECO:0000256" key="2">
    <source>
        <dbReference type="SAM" id="MobiDB-lite"/>
    </source>
</evidence>
<dbReference type="Gene3D" id="2.30.29.30">
    <property type="entry name" value="Pleckstrin-homology domain (PH domain)/Phosphotyrosine-binding domain (PTB)"/>
    <property type="match status" value="1"/>
</dbReference>
<feature type="compositionally biased region" description="Polar residues" evidence="2">
    <location>
        <begin position="1"/>
        <end position="20"/>
    </location>
</feature>
<feature type="compositionally biased region" description="Low complexity" evidence="2">
    <location>
        <begin position="763"/>
        <end position="777"/>
    </location>
</feature>
<dbReference type="OrthoDB" id="5598057at2759"/>
<feature type="compositionally biased region" description="Basic and acidic residues" evidence="2">
    <location>
        <begin position="652"/>
        <end position="666"/>
    </location>
</feature>
<dbReference type="InterPro" id="IPR046868">
    <property type="entry name" value="BAR_4"/>
</dbReference>
<dbReference type="InterPro" id="IPR043453">
    <property type="entry name" value="Slm1_PH"/>
</dbReference>
<feature type="compositionally biased region" description="Polar residues" evidence="2">
    <location>
        <begin position="741"/>
        <end position="762"/>
    </location>
</feature>
<dbReference type="InterPro" id="IPR011993">
    <property type="entry name" value="PH-like_dom_sf"/>
</dbReference>
<keyword evidence="1" id="KW-0597">Phosphoprotein</keyword>
<organism evidence="4 5">
    <name type="scientific">Talaromyces islandicus</name>
    <name type="common">Penicillium islandicum</name>
    <dbReference type="NCBI Taxonomy" id="28573"/>
    <lineage>
        <taxon>Eukaryota</taxon>
        <taxon>Fungi</taxon>
        <taxon>Dikarya</taxon>
        <taxon>Ascomycota</taxon>
        <taxon>Pezizomycotina</taxon>
        <taxon>Eurotiomycetes</taxon>
        <taxon>Eurotiomycetidae</taxon>
        <taxon>Eurotiales</taxon>
        <taxon>Trichocomaceae</taxon>
        <taxon>Talaromyces</taxon>
        <taxon>Talaromyces sect. Islandici</taxon>
    </lineage>
</organism>
<feature type="region of interest" description="Disordered" evidence="2">
    <location>
        <begin position="1"/>
        <end position="37"/>
    </location>
</feature>
<gene>
    <name evidence="4" type="ORF">PISL3812_04631</name>
</gene>
<feature type="region of interest" description="Disordered" evidence="2">
    <location>
        <begin position="739"/>
        <end position="811"/>
    </location>
</feature>
<dbReference type="EMBL" id="CVMT01000003">
    <property type="protein sequence ID" value="CRG87612.1"/>
    <property type="molecule type" value="Genomic_DNA"/>
</dbReference>
<dbReference type="CDD" id="cd13311">
    <property type="entry name" value="PH_Slm1"/>
    <property type="match status" value="1"/>
</dbReference>
<feature type="domain" description="PH" evidence="3">
    <location>
        <begin position="429"/>
        <end position="534"/>
    </location>
</feature>
<accession>A0A0U1LX18</accession>
<dbReference type="SUPFAM" id="SSF50729">
    <property type="entry name" value="PH domain-like"/>
    <property type="match status" value="1"/>
</dbReference>
<evidence type="ECO:0000313" key="4">
    <source>
        <dbReference type="EMBL" id="CRG87612.1"/>
    </source>
</evidence>
<proteinExistence type="predicted"/>
<keyword evidence="5" id="KW-1185">Reference proteome</keyword>
<dbReference type="InterPro" id="IPR001849">
    <property type="entry name" value="PH_domain"/>
</dbReference>
<feature type="compositionally biased region" description="Polar residues" evidence="2">
    <location>
        <begin position="91"/>
        <end position="107"/>
    </location>
</feature>
<sequence>MATAQSPSQDGYMSHDQPQLNRGFGLGSGSRPNSYIANSIVPSDFAVSQPTHITEPSALSYTSRFNEDMDGSRRGSAVIDGFPTGAGGLQRSDSQASHASAAPSRSGTLKKKPSLSRKGSLKRTGSRRSMRAGSVRSLNLGEKEKYGDEDPGSAFYVPIPTTGSPTDELATRFQSWRKVLKDLIVFFKDIQKSYETRAKLLLSAGNLVNNISLPPTFLESGGLADATEILRDYHKQGIMEANKAREVETEVILQLTGLRSDLQQKTKEIKSLSGDFKNTVDKEVENTRKSVRNLQETLGLVDVDPSATSGKHDPFILRLQVDKQLEKQIEEENYLHRAYLNLEHSGRELESIVVGEIQKAYNAYASILKRDADEAYDTVEKLRAGPISMPKDHEWNNFISESEQLVDPRVPVRNFQSITYPGKDHPAAAEVRCGMLERKSKYLKSYTPGWYVLSPTHLHEFKSADRIASQTPVMSLYLPEQKLGSRSQPDSTSHKFMLKGRQTGAMHRGHAWVFRAESHDTMMAWFDDIANLIGRTGEARNAFVRRHVRSLSGNSFRESSISSDGVMDEDEADQTPYSSQSAVLQRAPSGTAVTPAQRPQPGGRFPSDVQIDRNLQATLSRSSGESSGDREALAGAGSEVPFDPNQPIPQDPNDHTQHQLPDRSNNDDGTYAREWIAASSPSDRTPSRTQEHGSELSNQQHQPAPPSHAPVIINNEAEHIEQENAVNPPVPIVYAGEVPTSADTSELQRQESQLSRQTHSTYSLSASTPITMSSSSPEGNAATRPGAQSKESASTIDLLKMPGKYPPTMTG</sequence>
<protein>
    <submittedName>
        <fullName evidence="4">Phosphatidylinositol 4,5-bisphosphate-binding protein SLM1</fullName>
    </submittedName>
</protein>
<feature type="compositionally biased region" description="Basic residues" evidence="2">
    <location>
        <begin position="108"/>
        <end position="130"/>
    </location>
</feature>
<feature type="region of interest" description="Disordered" evidence="2">
    <location>
        <begin position="554"/>
        <end position="710"/>
    </location>
</feature>
<feature type="compositionally biased region" description="Polar residues" evidence="2">
    <location>
        <begin position="554"/>
        <end position="563"/>
    </location>
</feature>
<dbReference type="OMA" id="MSWYEDI"/>
<evidence type="ECO:0000313" key="5">
    <source>
        <dbReference type="Proteomes" id="UP000054383"/>
    </source>
</evidence>
<reference evidence="4 5" key="1">
    <citation type="submission" date="2015-04" db="EMBL/GenBank/DDBJ databases">
        <authorList>
            <person name="Syromyatnikov M.Y."/>
            <person name="Popov V.N."/>
        </authorList>
    </citation>
    <scope>NUCLEOTIDE SEQUENCE [LARGE SCALE GENOMIC DNA]</scope>
    <source>
        <strain evidence="4">WF-38-12</strain>
    </source>
</reference>
<feature type="compositionally biased region" description="Basic and acidic residues" evidence="2">
    <location>
        <begin position="685"/>
        <end position="694"/>
    </location>
</feature>
<dbReference type="STRING" id="28573.A0A0U1LX18"/>
<dbReference type="Proteomes" id="UP000054383">
    <property type="component" value="Unassembled WGS sequence"/>
</dbReference>
<dbReference type="Pfam" id="PF20399">
    <property type="entry name" value="PH_20"/>
    <property type="match status" value="1"/>
</dbReference>
<dbReference type="PANTHER" id="PTHR31941">
    <property type="entry name" value="CYTOSKELETAL SIGNALING PROTEIN SLM1"/>
    <property type="match status" value="1"/>
</dbReference>
<dbReference type="PANTHER" id="PTHR31941:SF16">
    <property type="entry name" value="PHOSPHATIDYLINOSITOL 4,5-BISPHOSPHATE-BINDING PROTEIN SLM1-RELATED"/>
    <property type="match status" value="1"/>
</dbReference>
<evidence type="ECO:0000256" key="1">
    <source>
        <dbReference type="ARBA" id="ARBA00022553"/>
    </source>
</evidence>
<dbReference type="Pfam" id="PF20400">
    <property type="entry name" value="BAR_4"/>
    <property type="match status" value="1"/>
</dbReference>
<dbReference type="InterPro" id="IPR046869">
    <property type="entry name" value="SLM1/RGC1-like_PH"/>
</dbReference>
<evidence type="ECO:0000259" key="3">
    <source>
        <dbReference type="PROSITE" id="PS50003"/>
    </source>
</evidence>
<dbReference type="SMART" id="SM00233">
    <property type="entry name" value="PH"/>
    <property type="match status" value="1"/>
</dbReference>
<dbReference type="AlphaFoldDB" id="A0A0U1LX18"/>
<feature type="region of interest" description="Disordered" evidence="2">
    <location>
        <begin position="65"/>
        <end position="161"/>
    </location>
</feature>
<dbReference type="PROSITE" id="PS50003">
    <property type="entry name" value="PH_DOMAIN"/>
    <property type="match status" value="1"/>
</dbReference>